<dbReference type="GO" id="GO:0016787">
    <property type="term" value="F:hydrolase activity"/>
    <property type="evidence" value="ECO:0007669"/>
    <property type="project" value="UniProtKB-KW"/>
</dbReference>
<dbReference type="InterPro" id="IPR004843">
    <property type="entry name" value="Calcineurin-like_PHP"/>
</dbReference>
<dbReference type="InterPro" id="IPR050535">
    <property type="entry name" value="DNA_Repair-Maintenance_Comp"/>
</dbReference>
<dbReference type="SUPFAM" id="SSF56300">
    <property type="entry name" value="Metallo-dependent phosphatases"/>
    <property type="match status" value="1"/>
</dbReference>
<dbReference type="EMBL" id="CAKJTG010000012">
    <property type="protein sequence ID" value="CAG9608698.1"/>
    <property type="molecule type" value="Genomic_DNA"/>
</dbReference>
<dbReference type="PANTHER" id="PTHR30337:SF7">
    <property type="entry name" value="PHOSPHOESTERASE"/>
    <property type="match status" value="1"/>
</dbReference>
<keyword evidence="4" id="KW-1185">Reference proteome</keyword>
<accession>A0A9C7GAE9</accession>
<sequence>MSYTFIHAADIHLDSPLTGLEQYEGAPVAKIRSATRDAFKNLVDTAIERKVAFVIIAGDLYDGDWKDYNTGLFFASQMVRLQKELIKVFLIRGNHDAASLITKELKLPENVIEFSIRQPESFVIDSLGVAIHGQGFASRSVEENLVKNYPKRKDGYLNIGILHTSATGREGHENYAPCSIDDMKEKGYDYWALGHIHLREALNEMDPVILFPGNIQGRHIKETGDKGCTLVTVEDGSIQSLTHLSLDVLRWELCEVDASGLESLDEIMDKAREVLEQKYQDVDGRFLAVRFRIYGATKIHQELIVDKDHFINNIRSLSLEVGLGDVWVEKVKIETTRMINIDELKEQHTPIAVILDFIKDVGMDEEMLRELLIEFQDIQQSLPFEMRNGEEGFNFNNTEVIKKRLTDVEDLILYFLTKTEVNA</sequence>
<dbReference type="InterPro" id="IPR041796">
    <property type="entry name" value="Mre11_N"/>
</dbReference>
<dbReference type="Proteomes" id="UP000789845">
    <property type="component" value="Unassembled WGS sequence"/>
</dbReference>
<name>A0A9C7GAE9_9BACI</name>
<dbReference type="InterPro" id="IPR029052">
    <property type="entry name" value="Metallo-depent_PP-like"/>
</dbReference>
<evidence type="ECO:0000259" key="2">
    <source>
        <dbReference type="Pfam" id="PF00149"/>
    </source>
</evidence>
<evidence type="ECO:0000256" key="1">
    <source>
        <dbReference type="ARBA" id="ARBA00022801"/>
    </source>
</evidence>
<proteinExistence type="predicted"/>
<dbReference type="PANTHER" id="PTHR30337">
    <property type="entry name" value="COMPONENT OF ATP-DEPENDENT DSDNA EXONUCLEASE"/>
    <property type="match status" value="1"/>
</dbReference>
<keyword evidence="1" id="KW-0378">Hydrolase</keyword>
<dbReference type="Pfam" id="PF00149">
    <property type="entry name" value="Metallophos"/>
    <property type="match status" value="1"/>
</dbReference>
<reference evidence="3" key="1">
    <citation type="submission" date="2021-10" db="EMBL/GenBank/DDBJ databases">
        <authorList>
            <person name="Criscuolo A."/>
        </authorList>
    </citation>
    <scope>NUCLEOTIDE SEQUENCE</scope>
    <source>
        <strain evidence="3">CIP111885</strain>
    </source>
</reference>
<evidence type="ECO:0000313" key="3">
    <source>
        <dbReference type="EMBL" id="CAG9608698.1"/>
    </source>
</evidence>
<dbReference type="Gene3D" id="3.60.21.10">
    <property type="match status" value="1"/>
</dbReference>
<dbReference type="PIRSF" id="PIRSF033091">
    <property type="entry name" value="Pesterase_YhaO"/>
    <property type="match status" value="1"/>
</dbReference>
<feature type="domain" description="Calcineurin-like phosphoesterase" evidence="2">
    <location>
        <begin position="4"/>
        <end position="197"/>
    </location>
</feature>
<dbReference type="InterPro" id="IPR014576">
    <property type="entry name" value="Pesterase_YhaO"/>
</dbReference>
<dbReference type="CDD" id="cd00840">
    <property type="entry name" value="MPP_Mre11_N"/>
    <property type="match status" value="1"/>
</dbReference>
<gene>
    <name evidence="3" type="ORF">NEOCIP111885_02415</name>
</gene>
<dbReference type="AlphaFoldDB" id="A0A9C7GAE9"/>
<organism evidence="3 4">
    <name type="scientific">Pseudoneobacillus rhizosphaerae</name>
    <dbReference type="NCBI Taxonomy" id="2880968"/>
    <lineage>
        <taxon>Bacteria</taxon>
        <taxon>Bacillati</taxon>
        <taxon>Bacillota</taxon>
        <taxon>Bacilli</taxon>
        <taxon>Bacillales</taxon>
        <taxon>Bacillaceae</taxon>
        <taxon>Pseudoneobacillus</taxon>
    </lineage>
</organism>
<comment type="caution">
    <text evidence="3">The sequence shown here is derived from an EMBL/GenBank/DDBJ whole genome shotgun (WGS) entry which is preliminary data.</text>
</comment>
<evidence type="ECO:0000313" key="4">
    <source>
        <dbReference type="Proteomes" id="UP000789845"/>
    </source>
</evidence>
<protein>
    <recommendedName>
        <fullName evidence="2">Calcineurin-like phosphoesterase domain-containing protein</fullName>
    </recommendedName>
</protein>
<dbReference type="RefSeq" id="WP_230496943.1">
    <property type="nucleotide sequence ID" value="NZ_CAKJTG010000012.1"/>
</dbReference>